<dbReference type="EMBL" id="CP015772">
    <property type="protein sequence ID" value="ANH83094.1"/>
    <property type="molecule type" value="Genomic_DNA"/>
</dbReference>
<dbReference type="OrthoDB" id="892099at2"/>
<proteinExistence type="predicted"/>
<gene>
    <name evidence="1" type="ORF">A8C56_20800</name>
</gene>
<keyword evidence="2" id="KW-1185">Reference proteome</keyword>
<dbReference type="Proteomes" id="UP000077667">
    <property type="component" value="Chromosome"/>
</dbReference>
<evidence type="ECO:0000313" key="2">
    <source>
        <dbReference type="Proteomes" id="UP000077667"/>
    </source>
</evidence>
<name>A0A1A9I996_9BACT</name>
<dbReference type="KEGG" id="nia:A8C56_20800"/>
<protein>
    <submittedName>
        <fullName evidence="1">Uncharacterized protein</fullName>
    </submittedName>
</protein>
<reference evidence="1 2" key="1">
    <citation type="submission" date="2016-05" db="EMBL/GenBank/DDBJ databases">
        <title>Niabella ginsenosidivorans BS26 whole genome sequencing.</title>
        <authorList>
            <person name="Im W.T."/>
            <person name="Siddiqi M.Z."/>
        </authorList>
    </citation>
    <scope>NUCLEOTIDE SEQUENCE [LARGE SCALE GENOMIC DNA]</scope>
    <source>
        <strain evidence="1 2">BS26</strain>
    </source>
</reference>
<accession>A0A1A9I996</accession>
<dbReference type="AlphaFoldDB" id="A0A1A9I996"/>
<sequence>MTTNQDVLAYLKYYGDLVEDGYLDAKKSADALYGFDKSLRYFLYQENSDIQDIEFEIPIKIQKGSWEALIPENIEQWIKTIALISAGAYSKKALEKMAERDFEKIGFKDIFKKAFQAFLWVIKIAKHLKTMRKRDFKDVEFTQDNKIVIIKNDENQSLSVPIEYLEKYAGCPENIFAQITKIIEPQRELEIGLNDTDVKDDERKVRVAISEKQIFYSKDEDDEILFPELQDGQYIELGGHITRGNENSNTIGFFYKGHVLTCSPEKGNINEHKSKLFSNCLIKGRIDRISKEGELIEKRPRIIFSELILLDKPFLDLFSNEET</sequence>
<organism evidence="1 2">
    <name type="scientific">Niabella ginsenosidivorans</name>
    <dbReference type="NCBI Taxonomy" id="1176587"/>
    <lineage>
        <taxon>Bacteria</taxon>
        <taxon>Pseudomonadati</taxon>
        <taxon>Bacteroidota</taxon>
        <taxon>Chitinophagia</taxon>
        <taxon>Chitinophagales</taxon>
        <taxon>Chitinophagaceae</taxon>
        <taxon>Niabella</taxon>
    </lineage>
</organism>
<evidence type="ECO:0000313" key="1">
    <source>
        <dbReference type="EMBL" id="ANH83094.1"/>
    </source>
</evidence>
<dbReference type="RefSeq" id="WP_067760350.1">
    <property type="nucleotide sequence ID" value="NZ_CP015772.1"/>
</dbReference>